<keyword evidence="2" id="KW-0732">Signal</keyword>
<protein>
    <submittedName>
        <fullName evidence="3">Uncharacterized protein DUF3515</fullName>
    </submittedName>
</protein>
<dbReference type="RefSeq" id="WP_246055751.1">
    <property type="nucleotide sequence ID" value="NZ_BAAAUY010000021.1"/>
</dbReference>
<evidence type="ECO:0000256" key="2">
    <source>
        <dbReference type="SAM" id="SignalP"/>
    </source>
</evidence>
<comment type="caution">
    <text evidence="3">The sequence shown here is derived from an EMBL/GenBank/DDBJ whole genome shotgun (WGS) entry which is preliminary data.</text>
</comment>
<proteinExistence type="predicted"/>
<name>A0A542Y446_9MICO</name>
<feature type="chain" id="PRO_5021704715" evidence="2">
    <location>
        <begin position="23"/>
        <end position="196"/>
    </location>
</feature>
<reference evidence="3 4" key="1">
    <citation type="submission" date="2019-06" db="EMBL/GenBank/DDBJ databases">
        <title>Sequencing the genomes of 1000 actinobacteria strains.</title>
        <authorList>
            <person name="Klenk H.-P."/>
        </authorList>
    </citation>
    <scope>NUCLEOTIDE SEQUENCE [LARGE SCALE GENOMIC DNA]</scope>
    <source>
        <strain evidence="3 4">DSM 8803</strain>
    </source>
</reference>
<evidence type="ECO:0000313" key="3">
    <source>
        <dbReference type="EMBL" id="TQL42844.1"/>
    </source>
</evidence>
<dbReference type="AlphaFoldDB" id="A0A542Y446"/>
<dbReference type="Proteomes" id="UP000319094">
    <property type="component" value="Unassembled WGS sequence"/>
</dbReference>
<evidence type="ECO:0000313" key="4">
    <source>
        <dbReference type="Proteomes" id="UP000319094"/>
    </source>
</evidence>
<gene>
    <name evidence="3" type="ORF">FB468_0852</name>
</gene>
<dbReference type="Pfam" id="PF12028">
    <property type="entry name" value="DUF3515"/>
    <property type="match status" value="1"/>
</dbReference>
<feature type="region of interest" description="Disordered" evidence="1">
    <location>
        <begin position="159"/>
        <end position="196"/>
    </location>
</feature>
<dbReference type="EMBL" id="VFON01000001">
    <property type="protein sequence ID" value="TQL42844.1"/>
    <property type="molecule type" value="Genomic_DNA"/>
</dbReference>
<accession>A0A542Y446</accession>
<keyword evidence="4" id="KW-1185">Reference proteome</keyword>
<sequence>MKARAARTVRTAALVVSAGAIAAALTGCSQDVPMEPAADANNPACADVIVRLPSTVDGLDRRYTNAQSTGAWGDPASVLLYCGIEPSGPTTDSCVSVNGVDWIIDDSRAPMFRFEAYGRSPGLEVIVNFDDGVSGTNVITELSASVKKLPQERKCTAITDTIDDSQFGDEPQTDVAPDESTAETPDGTAPEAPSGE</sequence>
<dbReference type="InterPro" id="IPR021903">
    <property type="entry name" value="DUF3515"/>
</dbReference>
<organism evidence="3 4">
    <name type="scientific">Leucobacter komagatae</name>
    <dbReference type="NCBI Taxonomy" id="55969"/>
    <lineage>
        <taxon>Bacteria</taxon>
        <taxon>Bacillati</taxon>
        <taxon>Actinomycetota</taxon>
        <taxon>Actinomycetes</taxon>
        <taxon>Micrococcales</taxon>
        <taxon>Microbacteriaceae</taxon>
        <taxon>Leucobacter</taxon>
    </lineage>
</organism>
<evidence type="ECO:0000256" key="1">
    <source>
        <dbReference type="SAM" id="MobiDB-lite"/>
    </source>
</evidence>
<dbReference type="PROSITE" id="PS51257">
    <property type="entry name" value="PROKAR_LIPOPROTEIN"/>
    <property type="match status" value="1"/>
</dbReference>
<feature type="signal peptide" evidence="2">
    <location>
        <begin position="1"/>
        <end position="22"/>
    </location>
</feature>